<dbReference type="AlphaFoldDB" id="A0A4Q7YDM9"/>
<keyword evidence="2" id="KW-1185">Reference proteome</keyword>
<evidence type="ECO:0000313" key="1">
    <source>
        <dbReference type="EMBL" id="RZU35432.1"/>
    </source>
</evidence>
<comment type="caution">
    <text evidence="1">The sequence shown here is derived from an EMBL/GenBank/DDBJ whole genome shotgun (WGS) entry which is preliminary data.</text>
</comment>
<sequence length="68" mass="7641">MSKAIAWLTGWKLLAALDRLPAQTVTALQSLDLTIRSSNAWANRCQEWVDCTRTSESRGAPFGQFFRP</sequence>
<organism evidence="1 2">
    <name type="scientific">Edaphobacter modestus</name>
    <dbReference type="NCBI Taxonomy" id="388466"/>
    <lineage>
        <taxon>Bacteria</taxon>
        <taxon>Pseudomonadati</taxon>
        <taxon>Acidobacteriota</taxon>
        <taxon>Terriglobia</taxon>
        <taxon>Terriglobales</taxon>
        <taxon>Acidobacteriaceae</taxon>
        <taxon>Edaphobacter</taxon>
    </lineage>
</organism>
<reference evidence="1 2" key="1">
    <citation type="submission" date="2019-02" db="EMBL/GenBank/DDBJ databases">
        <title>Genomic Encyclopedia of Archaeal and Bacterial Type Strains, Phase II (KMG-II): from individual species to whole genera.</title>
        <authorList>
            <person name="Goeker M."/>
        </authorList>
    </citation>
    <scope>NUCLEOTIDE SEQUENCE [LARGE SCALE GENOMIC DNA]</scope>
    <source>
        <strain evidence="1 2">DSM 18101</strain>
    </source>
</reference>
<dbReference type="Proteomes" id="UP000292958">
    <property type="component" value="Unassembled WGS sequence"/>
</dbReference>
<gene>
    <name evidence="1" type="ORF">BDD14_5479</name>
</gene>
<evidence type="ECO:0000313" key="2">
    <source>
        <dbReference type="Proteomes" id="UP000292958"/>
    </source>
</evidence>
<proteinExistence type="predicted"/>
<dbReference type="EMBL" id="SHKW01000002">
    <property type="protein sequence ID" value="RZU35432.1"/>
    <property type="molecule type" value="Genomic_DNA"/>
</dbReference>
<name>A0A4Q7YDM9_9BACT</name>
<protein>
    <submittedName>
        <fullName evidence="1">Uncharacterized protein</fullName>
    </submittedName>
</protein>
<accession>A0A4Q7YDM9</accession>